<dbReference type="SMART" id="SM00408">
    <property type="entry name" value="IGc2"/>
    <property type="match status" value="3"/>
</dbReference>
<reference evidence="10" key="2">
    <citation type="submission" date="2016-06" db="EMBL/GenBank/DDBJ databases">
        <title>The genome of a short-lived fish provides insights into sex chromosome evolution and the genetic control of aging.</title>
        <authorList>
            <person name="Reichwald K."/>
            <person name="Felder M."/>
            <person name="Petzold A."/>
            <person name="Koch P."/>
            <person name="Groth M."/>
            <person name="Platzer M."/>
        </authorList>
    </citation>
    <scope>NUCLEOTIDE SEQUENCE</scope>
    <source>
        <tissue evidence="10">Brain</tissue>
    </source>
</reference>
<dbReference type="SUPFAM" id="SSF48726">
    <property type="entry name" value="Immunoglobulin"/>
    <property type="match status" value="5"/>
</dbReference>
<dbReference type="InterPro" id="IPR007110">
    <property type="entry name" value="Ig-like_dom"/>
</dbReference>
<feature type="transmembrane region" description="Helical" evidence="7">
    <location>
        <begin position="574"/>
        <end position="597"/>
    </location>
</feature>
<dbReference type="Pfam" id="PF13927">
    <property type="entry name" value="Ig_3"/>
    <property type="match status" value="1"/>
</dbReference>
<evidence type="ECO:0000256" key="7">
    <source>
        <dbReference type="SAM" id="Phobius"/>
    </source>
</evidence>
<accession>A0A1A8EEV8</accession>
<dbReference type="Pfam" id="PF08205">
    <property type="entry name" value="C2-set_2"/>
    <property type="match status" value="1"/>
</dbReference>
<evidence type="ECO:0000256" key="3">
    <source>
        <dbReference type="ARBA" id="ARBA00022989"/>
    </source>
</evidence>
<evidence type="ECO:0000313" key="10">
    <source>
        <dbReference type="EMBL" id="SBQ45001.1"/>
    </source>
</evidence>
<dbReference type="GO" id="GO:0043184">
    <property type="term" value="F:vascular endothelial growth factor receptor 2 binding"/>
    <property type="evidence" value="ECO:0007669"/>
    <property type="project" value="TreeGrafter"/>
</dbReference>
<dbReference type="InterPro" id="IPR013106">
    <property type="entry name" value="Ig_V-set"/>
</dbReference>
<dbReference type="InterPro" id="IPR003599">
    <property type="entry name" value="Ig_sub"/>
</dbReference>
<dbReference type="AlphaFoldDB" id="A0A1A8EEV8"/>
<feature type="domain" description="Ig-like" evidence="9">
    <location>
        <begin position="258"/>
        <end position="337"/>
    </location>
</feature>
<dbReference type="InterPro" id="IPR013783">
    <property type="entry name" value="Ig-like_fold"/>
</dbReference>
<dbReference type="Pfam" id="PF13895">
    <property type="entry name" value="Ig_2"/>
    <property type="match status" value="2"/>
</dbReference>
<dbReference type="InterPro" id="IPR013162">
    <property type="entry name" value="CD80_C2-set"/>
</dbReference>
<feature type="domain" description="Ig-like" evidence="9">
    <location>
        <begin position="434"/>
        <end position="515"/>
    </location>
</feature>
<feature type="domain" description="Ig-like" evidence="9">
    <location>
        <begin position="348"/>
        <end position="427"/>
    </location>
</feature>
<feature type="compositionally biased region" description="Polar residues" evidence="6">
    <location>
        <begin position="552"/>
        <end position="564"/>
    </location>
</feature>
<protein>
    <submittedName>
        <fullName evidence="10">Melanoma cell adhesion molecule b</fullName>
    </submittedName>
</protein>
<keyword evidence="4 7" id="KW-0472">Membrane</keyword>
<keyword evidence="3 7" id="KW-1133">Transmembrane helix</keyword>
<feature type="region of interest" description="Disordered" evidence="6">
    <location>
        <begin position="526"/>
        <end position="568"/>
    </location>
</feature>
<evidence type="ECO:0000256" key="1">
    <source>
        <dbReference type="ARBA" id="ARBA00004167"/>
    </source>
</evidence>
<feature type="compositionally biased region" description="Low complexity" evidence="6">
    <location>
        <begin position="526"/>
        <end position="551"/>
    </location>
</feature>
<organism evidence="10">
    <name type="scientific">Nothobranchius kadleci</name>
    <name type="common">African annual killifish</name>
    <dbReference type="NCBI Taxonomy" id="1051664"/>
    <lineage>
        <taxon>Eukaryota</taxon>
        <taxon>Metazoa</taxon>
        <taxon>Chordata</taxon>
        <taxon>Craniata</taxon>
        <taxon>Vertebrata</taxon>
        <taxon>Euteleostomi</taxon>
        <taxon>Actinopterygii</taxon>
        <taxon>Neopterygii</taxon>
        <taxon>Teleostei</taxon>
        <taxon>Neoteleostei</taxon>
        <taxon>Acanthomorphata</taxon>
        <taxon>Ovalentaria</taxon>
        <taxon>Atherinomorphae</taxon>
        <taxon>Cyprinodontiformes</taxon>
        <taxon>Nothobranchiidae</taxon>
        <taxon>Nothobranchius</taxon>
    </lineage>
</organism>
<dbReference type="EMBL" id="HAEA01016520">
    <property type="protein sequence ID" value="SBQ45001.1"/>
    <property type="molecule type" value="Transcribed_RNA"/>
</dbReference>
<comment type="subcellular location">
    <subcellularLocation>
        <location evidence="1">Membrane</location>
        <topology evidence="1">Single-pass membrane protein</topology>
    </subcellularLocation>
</comment>
<proteinExistence type="predicted"/>
<dbReference type="InterPro" id="IPR003598">
    <property type="entry name" value="Ig_sub2"/>
</dbReference>
<keyword evidence="8" id="KW-0732">Signal</keyword>
<evidence type="ECO:0000259" key="9">
    <source>
        <dbReference type="PROSITE" id="PS50835"/>
    </source>
</evidence>
<name>A0A1A8EEV8_NOTKA</name>
<dbReference type="GO" id="GO:0007156">
    <property type="term" value="P:homophilic cell adhesion via plasma membrane adhesion molecules"/>
    <property type="evidence" value="ECO:0007669"/>
    <property type="project" value="TreeGrafter"/>
</dbReference>
<gene>
    <name evidence="10" type="primary">MCAMB</name>
</gene>
<dbReference type="Gene3D" id="2.60.40.10">
    <property type="entry name" value="Immunoglobulins"/>
    <property type="match status" value="5"/>
</dbReference>
<keyword evidence="2 7" id="KW-0812">Transmembrane</keyword>
<evidence type="ECO:0000256" key="5">
    <source>
        <dbReference type="ARBA" id="ARBA00023157"/>
    </source>
</evidence>
<feature type="signal peptide" evidence="8">
    <location>
        <begin position="1"/>
        <end position="25"/>
    </location>
</feature>
<dbReference type="PANTHER" id="PTHR45889:SF3">
    <property type="entry name" value="CELL ADHESION MOLECULE 4"/>
    <property type="match status" value="1"/>
</dbReference>
<dbReference type="PROSITE" id="PS50835">
    <property type="entry name" value="IG_LIKE"/>
    <property type="match status" value="5"/>
</dbReference>
<dbReference type="GO" id="GO:0044291">
    <property type="term" value="C:cell-cell contact zone"/>
    <property type="evidence" value="ECO:0007669"/>
    <property type="project" value="TreeGrafter"/>
</dbReference>
<dbReference type="SMART" id="SM00409">
    <property type="entry name" value="IG"/>
    <property type="match status" value="5"/>
</dbReference>
<evidence type="ECO:0000256" key="8">
    <source>
        <dbReference type="SAM" id="SignalP"/>
    </source>
</evidence>
<dbReference type="GO" id="GO:0035020">
    <property type="term" value="P:regulation of Rac protein signal transduction"/>
    <property type="evidence" value="ECO:0007669"/>
    <property type="project" value="TreeGrafter"/>
</dbReference>
<evidence type="ECO:0000256" key="2">
    <source>
        <dbReference type="ARBA" id="ARBA00022692"/>
    </source>
</evidence>
<feature type="chain" id="PRO_5008369083" evidence="8">
    <location>
        <begin position="26"/>
        <end position="648"/>
    </location>
</feature>
<feature type="domain" description="Ig-like" evidence="9">
    <location>
        <begin position="147"/>
        <end position="249"/>
    </location>
</feature>
<dbReference type="CDD" id="cd00098">
    <property type="entry name" value="IgC1"/>
    <property type="match status" value="1"/>
</dbReference>
<dbReference type="PANTHER" id="PTHR45889">
    <property type="entry name" value="IG-LIKE DOMAIN-CONTAINING PROTEIN"/>
    <property type="match status" value="1"/>
</dbReference>
<sequence length="648" mass="71455">MAVRNTASLLAGLLLVLFHTWRAWAALEVYMNDTVEVALKGTAKITCRYTSEEGRGSMDIQWFFRKGTGERHKICEQVGMMTTINRTSPYANRISVNDTETPAEVALSIRDVQLSDEVDFICRVKSISEDHVEGHTTLKVFGKPDHPTIEGVTTGISVNADSLSKIGTCEVRNGYPKPKITWYKNTTPLRNTDNVNVETSTTSESSGLFSVKSDLTMKVDRKDKDATFYCEVNYYLPGTNGIMMMMETTKINITVIYPSTFVDFWIESPKGRIKEGDTVELRCRGDGNAVETYSIKDLKNDDVTWEVDKVVLENVTRLDSGEYECTLTNIDIYEEFSNRTAVFVNYLDEAVLKPSDTVLMDKGDTITATCNALSSLQTNTAWFKNNKKVSKDHSLILEAATFDTSGTYLCVVTVPEVEGMETRGSLHVHVKGKPEIQEKDVNEIETSDETVILSCHAKGYPTPKITWTTSEGKVINSGSQMETDSGAKSQVTVQLTSDVTVFCNASNEFDSDSVSFNIKVKITVHTTPDSSTTPDSTTTPVSTTTITTTSSNPKATAKSETPNPSKEKKESKGVVIAVIIICILLLAILGSVLYFLYKKGKICNRSGKQDITKEKSSKDNIVVEMKSDNTEEAILLGVNGDKTPPGDQ</sequence>
<evidence type="ECO:0000256" key="6">
    <source>
        <dbReference type="SAM" id="MobiDB-lite"/>
    </source>
</evidence>
<dbReference type="InterPro" id="IPR036179">
    <property type="entry name" value="Ig-like_dom_sf"/>
</dbReference>
<dbReference type="GO" id="GO:0016020">
    <property type="term" value="C:membrane"/>
    <property type="evidence" value="ECO:0007669"/>
    <property type="project" value="UniProtKB-SubCell"/>
</dbReference>
<dbReference type="Pfam" id="PF07686">
    <property type="entry name" value="V-set"/>
    <property type="match status" value="1"/>
</dbReference>
<keyword evidence="5" id="KW-1015">Disulfide bond</keyword>
<dbReference type="GO" id="GO:0061041">
    <property type="term" value="P:regulation of wound healing"/>
    <property type="evidence" value="ECO:0007669"/>
    <property type="project" value="TreeGrafter"/>
</dbReference>
<feature type="domain" description="Ig-like" evidence="9">
    <location>
        <begin position="42"/>
        <end position="139"/>
    </location>
</feature>
<evidence type="ECO:0000256" key="4">
    <source>
        <dbReference type="ARBA" id="ARBA00023136"/>
    </source>
</evidence>
<reference evidence="10" key="1">
    <citation type="submission" date="2016-05" db="EMBL/GenBank/DDBJ databases">
        <authorList>
            <person name="Lavstsen T."/>
            <person name="Jespersen J.S."/>
        </authorList>
    </citation>
    <scope>NUCLEOTIDE SEQUENCE</scope>
    <source>
        <tissue evidence="10">Brain</tissue>
    </source>
</reference>